<dbReference type="EMBL" id="JBBPBN010000010">
    <property type="protein sequence ID" value="KAK9030742.1"/>
    <property type="molecule type" value="Genomic_DNA"/>
</dbReference>
<keyword evidence="2" id="KW-1185">Reference proteome</keyword>
<sequence length="124" mass="13728">MFLRLRSLDFSDDHGLCSWWEKVFVACFSCIDAFASKSGSFEDFDVWWDDPRCAVCSVLVSGCWSFPNGWKMKVRVVSLAFSSQAGCGGMLFSASGEIGALFSGLAEVSETVINWLTKLVEISR</sequence>
<dbReference type="Proteomes" id="UP001396334">
    <property type="component" value="Unassembled WGS sequence"/>
</dbReference>
<comment type="caution">
    <text evidence="1">The sequence shown here is derived from an EMBL/GenBank/DDBJ whole genome shotgun (WGS) entry which is preliminary data.</text>
</comment>
<reference evidence="1 2" key="1">
    <citation type="journal article" date="2024" name="G3 (Bethesda)">
        <title>Genome assembly of Hibiscus sabdariffa L. provides insights into metabolisms of medicinal natural products.</title>
        <authorList>
            <person name="Kim T."/>
        </authorList>
    </citation>
    <scope>NUCLEOTIDE SEQUENCE [LARGE SCALE GENOMIC DNA]</scope>
    <source>
        <strain evidence="1">TK-2024</strain>
        <tissue evidence="1">Old leaves</tissue>
    </source>
</reference>
<protein>
    <submittedName>
        <fullName evidence="1">Uncharacterized protein</fullName>
    </submittedName>
</protein>
<evidence type="ECO:0000313" key="2">
    <source>
        <dbReference type="Proteomes" id="UP001396334"/>
    </source>
</evidence>
<gene>
    <name evidence="1" type="ORF">V6N11_032155</name>
</gene>
<evidence type="ECO:0000313" key="1">
    <source>
        <dbReference type="EMBL" id="KAK9030742.1"/>
    </source>
</evidence>
<proteinExistence type="predicted"/>
<accession>A0ABR2T0I7</accession>
<name>A0ABR2T0I7_9ROSI</name>
<organism evidence="1 2">
    <name type="scientific">Hibiscus sabdariffa</name>
    <name type="common">roselle</name>
    <dbReference type="NCBI Taxonomy" id="183260"/>
    <lineage>
        <taxon>Eukaryota</taxon>
        <taxon>Viridiplantae</taxon>
        <taxon>Streptophyta</taxon>
        <taxon>Embryophyta</taxon>
        <taxon>Tracheophyta</taxon>
        <taxon>Spermatophyta</taxon>
        <taxon>Magnoliopsida</taxon>
        <taxon>eudicotyledons</taxon>
        <taxon>Gunneridae</taxon>
        <taxon>Pentapetalae</taxon>
        <taxon>rosids</taxon>
        <taxon>malvids</taxon>
        <taxon>Malvales</taxon>
        <taxon>Malvaceae</taxon>
        <taxon>Malvoideae</taxon>
        <taxon>Hibiscus</taxon>
    </lineage>
</organism>